<gene>
    <name evidence="1" type="ORF">KUCAC02_018389</name>
</gene>
<dbReference type="Proteomes" id="UP001057452">
    <property type="component" value="Chromosome 17"/>
</dbReference>
<proteinExistence type="predicted"/>
<comment type="caution">
    <text evidence="1">The sequence shown here is derived from an EMBL/GenBank/DDBJ whole genome shotgun (WGS) entry which is preliminary data.</text>
</comment>
<evidence type="ECO:0000313" key="1">
    <source>
        <dbReference type="EMBL" id="KAI4809513.1"/>
    </source>
</evidence>
<keyword evidence="2" id="KW-1185">Reference proteome</keyword>
<evidence type="ECO:0000313" key="2">
    <source>
        <dbReference type="Proteomes" id="UP001057452"/>
    </source>
</evidence>
<protein>
    <submittedName>
        <fullName evidence="1">Uncharacterized protein</fullName>
    </submittedName>
</protein>
<accession>A0ACB9W979</accession>
<reference evidence="1" key="1">
    <citation type="submission" date="2022-05" db="EMBL/GenBank/DDBJ databases">
        <title>Chromosome-level genome of Chaenocephalus aceratus.</title>
        <authorList>
            <person name="Park H."/>
        </authorList>
    </citation>
    <scope>NUCLEOTIDE SEQUENCE</scope>
    <source>
        <strain evidence="1">KU_202001</strain>
    </source>
</reference>
<organism evidence="1 2">
    <name type="scientific">Chaenocephalus aceratus</name>
    <name type="common">Blackfin icefish</name>
    <name type="synonym">Chaenichthys aceratus</name>
    <dbReference type="NCBI Taxonomy" id="36190"/>
    <lineage>
        <taxon>Eukaryota</taxon>
        <taxon>Metazoa</taxon>
        <taxon>Chordata</taxon>
        <taxon>Craniata</taxon>
        <taxon>Vertebrata</taxon>
        <taxon>Euteleostomi</taxon>
        <taxon>Actinopterygii</taxon>
        <taxon>Neopterygii</taxon>
        <taxon>Teleostei</taxon>
        <taxon>Neoteleostei</taxon>
        <taxon>Acanthomorphata</taxon>
        <taxon>Eupercaria</taxon>
        <taxon>Perciformes</taxon>
        <taxon>Notothenioidei</taxon>
        <taxon>Channichthyidae</taxon>
        <taxon>Chaenocephalus</taxon>
    </lineage>
</organism>
<dbReference type="EMBL" id="CM043801">
    <property type="protein sequence ID" value="KAI4809513.1"/>
    <property type="molecule type" value="Genomic_DNA"/>
</dbReference>
<name>A0ACB9W979_CHAAC</name>
<sequence length="71" mass="8064">MDAFVTRNTKVGNSVPAAKKTANPPKRKYDDEYLALGFTVATVGTEDRPMRQLCRFVNPDRRYSVLQVCQK</sequence>